<dbReference type="GO" id="GO:0009611">
    <property type="term" value="P:response to wounding"/>
    <property type="evidence" value="ECO:0007669"/>
    <property type="project" value="InterPro"/>
</dbReference>
<evidence type="ECO:0000256" key="1">
    <source>
        <dbReference type="ARBA" id="ARBA00008210"/>
    </source>
</evidence>
<dbReference type="PANTHER" id="PTHR33091">
    <property type="entry name" value="PROTEIN, PUTATIVE, EXPRESSED-RELATED"/>
    <property type="match status" value="1"/>
</dbReference>
<evidence type="ECO:0000313" key="4">
    <source>
        <dbReference type="EMBL" id="JAT58966.1"/>
    </source>
</evidence>
<reference evidence="4" key="1">
    <citation type="submission" date="2015-07" db="EMBL/GenBank/DDBJ databases">
        <title>Transcriptome Assembly of Anthurium amnicola.</title>
        <authorList>
            <person name="Suzuki J."/>
        </authorList>
    </citation>
    <scope>NUCLEOTIDE SEQUENCE</scope>
</reference>
<dbReference type="PANTHER" id="PTHR33091:SF29">
    <property type="entry name" value="SUBTILISIN INHIBITOR 1"/>
    <property type="match status" value="1"/>
</dbReference>
<proteinExistence type="inferred from homology"/>
<dbReference type="Pfam" id="PF00280">
    <property type="entry name" value="potato_inhibit"/>
    <property type="match status" value="1"/>
</dbReference>
<name>A0A1D1YWH3_9ARAE</name>
<gene>
    <name evidence="4" type="primary">ICI1</name>
    <name evidence="4" type="ORF">g.27856</name>
</gene>
<keyword evidence="2" id="KW-0646">Protease inhibitor</keyword>
<dbReference type="InterPro" id="IPR000864">
    <property type="entry name" value="Prot_inh_pot1"/>
</dbReference>
<evidence type="ECO:0000256" key="2">
    <source>
        <dbReference type="ARBA" id="ARBA00022690"/>
    </source>
</evidence>
<evidence type="ECO:0000256" key="3">
    <source>
        <dbReference type="ARBA" id="ARBA00022900"/>
    </source>
</evidence>
<dbReference type="GO" id="GO:0004867">
    <property type="term" value="F:serine-type endopeptidase inhibitor activity"/>
    <property type="evidence" value="ECO:0007669"/>
    <property type="project" value="UniProtKB-KW"/>
</dbReference>
<organism evidence="4">
    <name type="scientific">Anthurium amnicola</name>
    <dbReference type="NCBI Taxonomy" id="1678845"/>
    <lineage>
        <taxon>Eukaryota</taxon>
        <taxon>Viridiplantae</taxon>
        <taxon>Streptophyta</taxon>
        <taxon>Embryophyta</taxon>
        <taxon>Tracheophyta</taxon>
        <taxon>Spermatophyta</taxon>
        <taxon>Magnoliopsida</taxon>
        <taxon>Liliopsida</taxon>
        <taxon>Araceae</taxon>
        <taxon>Pothoideae</taxon>
        <taxon>Potheae</taxon>
        <taxon>Anthurium</taxon>
    </lineage>
</organism>
<protein>
    <submittedName>
        <fullName evidence="4">Subtilisin inhibitor 1</fullName>
    </submittedName>
</protein>
<dbReference type="PROSITE" id="PS00285">
    <property type="entry name" value="POTATO_INHIBITOR"/>
    <property type="match status" value="1"/>
</dbReference>
<dbReference type="EMBL" id="GDJX01008970">
    <property type="protein sequence ID" value="JAT58966.1"/>
    <property type="molecule type" value="Transcribed_RNA"/>
</dbReference>
<accession>A0A1D1YWH3</accession>
<dbReference type="SUPFAM" id="SSF54654">
    <property type="entry name" value="CI-2 family of serine protease inhibitors"/>
    <property type="match status" value="1"/>
</dbReference>
<dbReference type="PRINTS" id="PR00292">
    <property type="entry name" value="POTATOINHBTR"/>
</dbReference>
<dbReference type="AlphaFoldDB" id="A0A1D1YWH3"/>
<sequence>MADKNKEAKQTRHDDLHESSCVITDVGKEAVERSSRTGGWPEVVGLAVEAAEERIKQDMPHAHFQVVPPGTFVTMDFNPHRVRLYLDAVNKVAGTPRVG</sequence>
<dbReference type="Gene3D" id="3.30.10.10">
    <property type="entry name" value="Trypsin Inhibitor V, subunit A"/>
    <property type="match status" value="1"/>
</dbReference>
<comment type="similarity">
    <text evidence="1">Belongs to the protease inhibitor I13 (potato type I serine protease inhibitor) family.</text>
</comment>
<keyword evidence="3" id="KW-0722">Serine protease inhibitor</keyword>
<dbReference type="InterPro" id="IPR036354">
    <property type="entry name" value="Prot_inh_pot1_sf"/>
</dbReference>